<dbReference type="GO" id="GO:0050909">
    <property type="term" value="P:sensory perception of taste"/>
    <property type="evidence" value="ECO:0007669"/>
    <property type="project" value="InterPro"/>
</dbReference>
<evidence type="ECO:0000256" key="4">
    <source>
        <dbReference type="ARBA" id="ARBA00022989"/>
    </source>
</evidence>
<dbReference type="OrthoDB" id="7744263at2759"/>
<evidence type="ECO:0008006" key="9">
    <source>
        <dbReference type="Google" id="ProtNLM"/>
    </source>
</evidence>
<name>A0A9Q0N3R5_9DIPT</name>
<organism evidence="7 8">
    <name type="scientific">Pseudolycoriella hygida</name>
    <dbReference type="NCBI Taxonomy" id="35572"/>
    <lineage>
        <taxon>Eukaryota</taxon>
        <taxon>Metazoa</taxon>
        <taxon>Ecdysozoa</taxon>
        <taxon>Arthropoda</taxon>
        <taxon>Hexapoda</taxon>
        <taxon>Insecta</taxon>
        <taxon>Pterygota</taxon>
        <taxon>Neoptera</taxon>
        <taxon>Endopterygota</taxon>
        <taxon>Diptera</taxon>
        <taxon>Nematocera</taxon>
        <taxon>Sciaroidea</taxon>
        <taxon>Sciaridae</taxon>
        <taxon>Pseudolycoriella</taxon>
    </lineage>
</organism>
<evidence type="ECO:0000256" key="3">
    <source>
        <dbReference type="ARBA" id="ARBA00022692"/>
    </source>
</evidence>
<evidence type="ECO:0000256" key="6">
    <source>
        <dbReference type="SAM" id="Phobius"/>
    </source>
</evidence>
<feature type="non-terminal residue" evidence="7">
    <location>
        <position position="245"/>
    </location>
</feature>
<feature type="transmembrane region" description="Helical" evidence="6">
    <location>
        <begin position="166"/>
        <end position="185"/>
    </location>
</feature>
<dbReference type="EMBL" id="WJQU01000002">
    <property type="protein sequence ID" value="KAJ6642366.1"/>
    <property type="molecule type" value="Genomic_DNA"/>
</dbReference>
<accession>A0A9Q0N3R5</accession>
<evidence type="ECO:0000256" key="2">
    <source>
        <dbReference type="ARBA" id="ARBA00022475"/>
    </source>
</evidence>
<proteinExistence type="predicted"/>
<protein>
    <recommendedName>
        <fullName evidence="9">Gustatory receptor</fullName>
    </recommendedName>
</protein>
<feature type="transmembrane region" description="Helical" evidence="6">
    <location>
        <begin position="206"/>
        <end position="224"/>
    </location>
</feature>
<sequence length="245" mass="28475">MQSFEHVWNSMQFFQTISLTFIAYYIRCLATILNHRCKPILNSLEFIGSESKFADDGQQHLSNLMSCFEAFDEVMELKNEMSNLFGIQLLLNSAFDFIILTISAYDNMEFLGRYLTKKMLQRRFPNDFKNGGLDGGTKIVLKRNARAVSSEELPAPFRKRVLELDMMSFTSNWVGFGMDLIFLKINHMEKTKYVTASDFYPVNRSMLYGMGAAIVTHMLIIFQFQQWEDNQPKLNQLNITSIDRQ</sequence>
<comment type="caution">
    <text evidence="7">The sequence shown here is derived from an EMBL/GenBank/DDBJ whole genome shotgun (WGS) entry which is preliminary data.</text>
</comment>
<keyword evidence="4 6" id="KW-1133">Transmembrane helix</keyword>
<keyword evidence="3 6" id="KW-0812">Transmembrane</keyword>
<dbReference type="Proteomes" id="UP001151699">
    <property type="component" value="Chromosome B"/>
</dbReference>
<reference evidence="7" key="1">
    <citation type="submission" date="2022-07" db="EMBL/GenBank/DDBJ databases">
        <authorList>
            <person name="Trinca V."/>
            <person name="Uliana J.V.C."/>
            <person name="Torres T.T."/>
            <person name="Ward R.J."/>
            <person name="Monesi N."/>
        </authorList>
    </citation>
    <scope>NUCLEOTIDE SEQUENCE</scope>
    <source>
        <strain evidence="7">HSMRA1968</strain>
        <tissue evidence="7">Whole embryos</tissue>
    </source>
</reference>
<evidence type="ECO:0000256" key="1">
    <source>
        <dbReference type="ARBA" id="ARBA00004651"/>
    </source>
</evidence>
<gene>
    <name evidence="7" type="ORF">Bhyg_07314</name>
</gene>
<keyword evidence="8" id="KW-1185">Reference proteome</keyword>
<dbReference type="GO" id="GO:0005886">
    <property type="term" value="C:plasma membrane"/>
    <property type="evidence" value="ECO:0007669"/>
    <property type="project" value="UniProtKB-SubCell"/>
</dbReference>
<dbReference type="AlphaFoldDB" id="A0A9Q0N3R5"/>
<keyword evidence="5 6" id="KW-0472">Membrane</keyword>
<evidence type="ECO:0000256" key="5">
    <source>
        <dbReference type="ARBA" id="ARBA00023136"/>
    </source>
</evidence>
<dbReference type="Pfam" id="PF08395">
    <property type="entry name" value="7tm_7"/>
    <property type="match status" value="1"/>
</dbReference>
<comment type="subcellular location">
    <subcellularLocation>
        <location evidence="1">Cell membrane</location>
        <topology evidence="1">Multi-pass membrane protein</topology>
    </subcellularLocation>
</comment>
<feature type="transmembrane region" description="Helical" evidence="6">
    <location>
        <begin position="12"/>
        <end position="33"/>
    </location>
</feature>
<feature type="transmembrane region" description="Helical" evidence="6">
    <location>
        <begin position="84"/>
        <end position="105"/>
    </location>
</feature>
<dbReference type="InterPro" id="IPR013604">
    <property type="entry name" value="7TM_chemorcpt"/>
</dbReference>
<evidence type="ECO:0000313" key="8">
    <source>
        <dbReference type="Proteomes" id="UP001151699"/>
    </source>
</evidence>
<keyword evidence="2" id="KW-1003">Cell membrane</keyword>
<evidence type="ECO:0000313" key="7">
    <source>
        <dbReference type="EMBL" id="KAJ6642366.1"/>
    </source>
</evidence>